<dbReference type="Pfam" id="PF07887">
    <property type="entry name" value="Calmodulin_bind"/>
    <property type="match status" value="1"/>
</dbReference>
<dbReference type="PROSITE" id="PS50828">
    <property type="entry name" value="SMR"/>
    <property type="match status" value="1"/>
</dbReference>
<evidence type="ECO:0000256" key="5">
    <source>
        <dbReference type="ARBA" id="ARBA00023015"/>
    </source>
</evidence>
<dbReference type="GO" id="GO:0003700">
    <property type="term" value="F:DNA-binding transcription factor activity"/>
    <property type="evidence" value="ECO:0007669"/>
    <property type="project" value="TreeGrafter"/>
</dbReference>
<dbReference type="PROSITE" id="PS51375">
    <property type="entry name" value="PPR"/>
    <property type="match status" value="9"/>
</dbReference>
<organism evidence="10">
    <name type="scientific">Aegilops tauschii</name>
    <name type="common">Tausch's goatgrass</name>
    <name type="synonym">Aegilops squarrosa</name>
    <dbReference type="NCBI Taxonomy" id="37682"/>
    <lineage>
        <taxon>Eukaryota</taxon>
        <taxon>Viridiplantae</taxon>
        <taxon>Streptophyta</taxon>
        <taxon>Embryophyta</taxon>
        <taxon>Tracheophyta</taxon>
        <taxon>Spermatophyta</taxon>
        <taxon>Magnoliopsida</taxon>
        <taxon>Liliopsida</taxon>
        <taxon>Poales</taxon>
        <taxon>Poaceae</taxon>
        <taxon>BOP clade</taxon>
        <taxon>Pooideae</taxon>
        <taxon>Triticodae</taxon>
        <taxon>Triticeae</taxon>
        <taxon>Triticinae</taxon>
        <taxon>Aegilops</taxon>
    </lineage>
</organism>
<dbReference type="Pfam" id="PF13812">
    <property type="entry name" value="PPR_3"/>
    <property type="match status" value="1"/>
</dbReference>
<dbReference type="Pfam" id="PF01535">
    <property type="entry name" value="PPR"/>
    <property type="match status" value="3"/>
</dbReference>
<evidence type="ECO:0000256" key="9">
    <source>
        <dbReference type="ARBA" id="ARBA00023242"/>
    </source>
</evidence>
<dbReference type="Gene3D" id="1.25.40.10">
    <property type="entry name" value="Tetratricopeptide repeat domain"/>
    <property type="match status" value="3"/>
</dbReference>
<comment type="subcellular location">
    <subcellularLocation>
        <location evidence="1">Nucleus</location>
    </subcellularLocation>
</comment>
<dbReference type="InterPro" id="IPR046830">
    <property type="entry name" value="Calmod_bind_M"/>
</dbReference>
<evidence type="ECO:0000256" key="6">
    <source>
        <dbReference type="ARBA" id="ARBA00023125"/>
    </source>
</evidence>
<keyword evidence="8" id="KW-0804">Transcription</keyword>
<evidence type="ECO:0000256" key="4">
    <source>
        <dbReference type="ARBA" id="ARBA00022946"/>
    </source>
</evidence>
<dbReference type="Pfam" id="PF20451">
    <property type="entry name" value="Calmod_bind_M"/>
    <property type="match status" value="1"/>
</dbReference>
<proteinExistence type="inferred from homology"/>
<sequence length="1154" mass="129000">MLLRTMLEAGIMPDTAAYRYIVDAFANARDLSRVAQPFREMADTGHTPDPSAYLGLMEAHTRIGATAEAVAVLRQMQADGCAPTAATYRVLLDQYGKQGRFDGVRELFREMRTAVPPDTATYNVLFNVFGDGGFFKEVVELFHDMLRTGIEPDMETCEGVLAACGQGGLHEDAREVLDYITKEGMVPTAKAYTGLIEALGHAAMYEEAYVAFNMMTEIGSLPTIETYNSLANVFAKGGLFREAESVFSRMTNSAGIQKSKDSYDALIEAYCQGSQLDDAVKAYMEMRKSRFNPDERSLEGVLNAYCIAGVIDESKEQFEEIRSNMTVPSIIAYCMMLSLYARNDRWADAYDLLEEMKANRASNTHQVIASMIKGEYDDSSNWQMVEYVLDSSNLEGCDYSLRFFNSLLDALWWFGQKARAARVLDHAVSYGLFPELSRDTKLVWSLDVHRMSVGGALVAVSVWLNKLYARLKREKDLPQLASVVVLRGEMEKSTITRGLPISKVVYSFLNDTLSASFHYPKWNKGRVICLKSQLKKLQAAIDSTNGAAVPGFVHMTDSRLPYPGSKVYTREPQVENGSAHSTAESLVEEEKESELLALLLLCKIDTCIIENFGLPCCMLKLVPDLYSQDWVITEVMRKSSIEKLFSSIEPLIRRVVKEEIELALANHAAMMTRSPTYTVPSTSKNLQLQFTTRLSLPIFTGSKVEGEGTLSIALVDTLTREVVVMGKESLLKVEIVVLEGDFEDGEGNDWTAQEFNNNIVKERQGKRPLLSGDVFVGLERGIGTVGDVSFTDNSSWTRSRKFRLGARTEDGCYNGVRVREAKTESFVVKDHRGELYKKHHPPVLEDEVWRLEKIGKEGAFHKRLNKEKIVTVKDFLTLLHLDAPRLRKILGTGMSTKMWEVTIEHAKTTCILSDKVHIYYLESPSKTAVVFNAVGEVRGLISEKFVSVDDLTEKEKAEANAAVKQAFEDWKNVSTCDSETLLENPSQVLNMRSSSLCENEFFQLPAQVATDDFDLSHLDIPSDDIFSVEPLCALDPCAVGAVESSENRFQPELPRLGGHGQPQESLALDKFSNSLVFEESTSHASFNEEDYYCRPGPDPPVSFDSQDLGAALKGFIATISKPKPYRGWRTLSYVIGWIFYTKRMAAQKRKKPGK</sequence>
<keyword evidence="9" id="KW-0539">Nucleus</keyword>
<dbReference type="InterPro" id="IPR046831">
    <property type="entry name" value="Calmodulin_bind_N"/>
</dbReference>
<evidence type="ECO:0000256" key="2">
    <source>
        <dbReference type="ARBA" id="ARBA00007214"/>
    </source>
</evidence>
<dbReference type="AlphaFoldDB" id="M8BSD1"/>
<dbReference type="SUPFAM" id="SSF48452">
    <property type="entry name" value="TPR-like"/>
    <property type="match status" value="1"/>
</dbReference>
<dbReference type="GO" id="GO:0005634">
    <property type="term" value="C:nucleus"/>
    <property type="evidence" value="ECO:0007669"/>
    <property type="project" value="UniProtKB-SubCell"/>
</dbReference>
<dbReference type="SMART" id="SM00463">
    <property type="entry name" value="SMR"/>
    <property type="match status" value="1"/>
</dbReference>
<dbReference type="GO" id="GO:0080142">
    <property type="term" value="P:regulation of salicylic acid biosynthetic process"/>
    <property type="evidence" value="ECO:0007669"/>
    <property type="project" value="TreeGrafter"/>
</dbReference>
<evidence type="ECO:0000256" key="8">
    <source>
        <dbReference type="ARBA" id="ARBA00023163"/>
    </source>
</evidence>
<dbReference type="PANTHER" id="PTHR31713:SF14">
    <property type="entry name" value="CALMODULIN-BINDING PROTEIN 60 A"/>
    <property type="match status" value="1"/>
</dbReference>
<dbReference type="InterPro" id="IPR046829">
    <property type="entry name" value="Calmod_bind_C"/>
</dbReference>
<dbReference type="InterPro" id="IPR012416">
    <property type="entry name" value="CBP60"/>
</dbReference>
<dbReference type="PANTHER" id="PTHR31713">
    <property type="entry name" value="OS02G0177800 PROTEIN"/>
    <property type="match status" value="1"/>
</dbReference>
<evidence type="ECO:0000256" key="1">
    <source>
        <dbReference type="ARBA" id="ARBA00004123"/>
    </source>
</evidence>
<dbReference type="InterPro" id="IPR011990">
    <property type="entry name" value="TPR-like_helical_dom_sf"/>
</dbReference>
<accession>M8BSD1</accession>
<keyword evidence="5" id="KW-0805">Transcription regulation</keyword>
<dbReference type="GO" id="GO:0005516">
    <property type="term" value="F:calmodulin binding"/>
    <property type="evidence" value="ECO:0007669"/>
    <property type="project" value="InterPro"/>
</dbReference>
<dbReference type="EnsemblPlants" id="EMT24884">
    <property type="protein sequence ID" value="EMT24884"/>
    <property type="gene ID" value="F775_01646"/>
</dbReference>
<dbReference type="GO" id="GO:0043565">
    <property type="term" value="F:sequence-specific DNA binding"/>
    <property type="evidence" value="ECO:0007669"/>
    <property type="project" value="TreeGrafter"/>
</dbReference>
<keyword evidence="3" id="KW-0677">Repeat</keyword>
<keyword evidence="7" id="KW-0010">Activator</keyword>
<keyword evidence="6" id="KW-0238">DNA-binding</keyword>
<evidence type="ECO:0000256" key="7">
    <source>
        <dbReference type="ARBA" id="ARBA00023159"/>
    </source>
</evidence>
<protein>
    <submittedName>
        <fullName evidence="10">Uncharacterized protein</fullName>
    </submittedName>
</protein>
<dbReference type="InterPro" id="IPR002885">
    <property type="entry name" value="PPR_rpt"/>
</dbReference>
<keyword evidence="4" id="KW-0809">Transit peptide</keyword>
<evidence type="ECO:0000313" key="10">
    <source>
        <dbReference type="EnsemblPlants" id="EMT24884"/>
    </source>
</evidence>
<dbReference type="NCBIfam" id="TIGR00756">
    <property type="entry name" value="PPR"/>
    <property type="match status" value="5"/>
</dbReference>
<evidence type="ECO:0000256" key="3">
    <source>
        <dbReference type="ARBA" id="ARBA00022737"/>
    </source>
</evidence>
<reference evidence="10" key="1">
    <citation type="submission" date="2015-06" db="UniProtKB">
        <authorList>
            <consortium name="EnsemblPlants"/>
        </authorList>
    </citation>
    <scope>IDENTIFICATION</scope>
</reference>
<comment type="similarity">
    <text evidence="2">Belongs to the plant ACBP60 protein family.</text>
</comment>
<name>M8BSD1_AEGTA</name>
<dbReference type="Pfam" id="PF13041">
    <property type="entry name" value="PPR_2"/>
    <property type="match status" value="2"/>
</dbReference>
<dbReference type="InterPro" id="IPR002625">
    <property type="entry name" value="Smr_dom"/>
</dbReference>
<dbReference type="Pfam" id="PF20452">
    <property type="entry name" value="Calmod_bind_C"/>
    <property type="match status" value="1"/>
</dbReference>